<evidence type="ECO:0000259" key="9">
    <source>
        <dbReference type="Pfam" id="PF07687"/>
    </source>
</evidence>
<dbReference type="RefSeq" id="WP_422864806.1">
    <property type="nucleotide sequence ID" value="NZ_JAMSKV010000011.1"/>
</dbReference>
<evidence type="ECO:0000313" key="11">
    <source>
        <dbReference type="Proteomes" id="UP001524587"/>
    </source>
</evidence>
<evidence type="ECO:0000256" key="4">
    <source>
        <dbReference type="ARBA" id="ARBA00022723"/>
    </source>
</evidence>
<dbReference type="SUPFAM" id="SSF55031">
    <property type="entry name" value="Bacterial exopeptidase dimerisation domain"/>
    <property type="match status" value="1"/>
</dbReference>
<dbReference type="Gene3D" id="3.40.630.10">
    <property type="entry name" value="Zn peptidases"/>
    <property type="match status" value="1"/>
</dbReference>
<protein>
    <recommendedName>
        <fullName evidence="8">Peptidase T</fullName>
        <ecNumber evidence="8">3.4.11.4</ecNumber>
    </recommendedName>
</protein>
<comment type="cofactor">
    <cofactor evidence="1">
        <name>Zn(2+)</name>
        <dbReference type="ChEBI" id="CHEBI:29105"/>
    </cofactor>
</comment>
<sequence>MTDALPDLPERLVGRFFRYLSIATQSDARATTLPSTPGQWDLARLLQAELEALGLSDIHLDANCVLTARLPGTAEAAPRIGFCAHLDTVDVGLSPDIRPQRIRFDGSDLVLSPDCTMRVAEHPELLPYRGQELIVTDGTSVLGADDKAAITVVMELLQTLAREKAAHGDVVVAFVPDEEIGLRGAKAMDLARFPVDFAYTIDCCAVGEFVCETFNAAQATIRIQGVTAHPMSAKGVMVNPVLVATDLIGRLDPRQTPEHTEGRDGYWWVNGVVADAAEATLTVSIRDFDADGFARRKRVLEEVVAAVAAAHPRAVLSLRLVDLYANPAGALAAEPRAAALMRAAYEQAGIAPEIIAMRGGTDGSALSARGVPTPNMFTGALNFHSPFEFLPVPSFVASYRVAEGIVSLAARSGR</sequence>
<proteinExistence type="inferred from homology"/>
<dbReference type="InterPro" id="IPR010161">
    <property type="entry name" value="Peptidase_M20B"/>
</dbReference>
<keyword evidence="5 10" id="KW-0378">Hydrolase</keyword>
<evidence type="ECO:0000256" key="3">
    <source>
        <dbReference type="ARBA" id="ARBA00022670"/>
    </source>
</evidence>
<dbReference type="Pfam" id="PF07687">
    <property type="entry name" value="M20_dimer"/>
    <property type="match status" value="1"/>
</dbReference>
<dbReference type="EMBL" id="JAMSKV010000011">
    <property type="protein sequence ID" value="MCQ8279319.1"/>
    <property type="molecule type" value="Genomic_DNA"/>
</dbReference>
<evidence type="ECO:0000256" key="7">
    <source>
        <dbReference type="ARBA" id="ARBA00023049"/>
    </source>
</evidence>
<name>A0ABT1W8U8_9PROT</name>
<dbReference type="PROSITE" id="PS00758">
    <property type="entry name" value="ARGE_DAPE_CPG2_1"/>
    <property type="match status" value="1"/>
</dbReference>
<evidence type="ECO:0000256" key="2">
    <source>
        <dbReference type="ARBA" id="ARBA00009692"/>
    </source>
</evidence>
<reference evidence="10 11" key="1">
    <citation type="submission" date="2022-06" db="EMBL/GenBank/DDBJ databases">
        <title>Endosaccharibacter gen. nov., sp. nov., endophytic bacteria isolated from sugarcane.</title>
        <authorList>
            <person name="Pitiwittayakul N."/>
            <person name="Yukphan P."/>
            <person name="Charoenyingcharoen P."/>
            <person name="Tanasupawat S."/>
        </authorList>
    </citation>
    <scope>NUCLEOTIDE SEQUENCE [LARGE SCALE GENOMIC DNA]</scope>
    <source>
        <strain evidence="10 11">KSS8</strain>
    </source>
</reference>
<comment type="similarity">
    <text evidence="2">Belongs to the peptidase M20B family.</text>
</comment>
<keyword evidence="7" id="KW-0482">Metalloprotease</keyword>
<dbReference type="InterPro" id="IPR036264">
    <property type="entry name" value="Bact_exopeptidase_dim_dom"/>
</dbReference>
<keyword evidence="6" id="KW-0862">Zinc</keyword>
<dbReference type="InterPro" id="IPR002933">
    <property type="entry name" value="Peptidase_M20"/>
</dbReference>
<comment type="caution">
    <text evidence="10">The sequence shown here is derived from an EMBL/GenBank/DDBJ whole genome shotgun (WGS) entry which is preliminary data.</text>
</comment>
<dbReference type="NCBIfam" id="TIGR01882">
    <property type="entry name" value="peptidase-T"/>
    <property type="match status" value="1"/>
</dbReference>
<dbReference type="NCBIfam" id="NF009920">
    <property type="entry name" value="PRK13381.1"/>
    <property type="match status" value="1"/>
</dbReference>
<dbReference type="GO" id="GO:0045148">
    <property type="term" value="F:tripeptide aminopeptidase activity"/>
    <property type="evidence" value="ECO:0007669"/>
    <property type="project" value="UniProtKB-EC"/>
</dbReference>
<evidence type="ECO:0000313" key="10">
    <source>
        <dbReference type="EMBL" id="MCQ8279319.1"/>
    </source>
</evidence>
<dbReference type="InterPro" id="IPR011650">
    <property type="entry name" value="Peptidase_M20_dimer"/>
</dbReference>
<keyword evidence="10" id="KW-0031">Aminopeptidase</keyword>
<dbReference type="PANTHER" id="PTHR42994">
    <property type="entry name" value="PEPTIDASE T"/>
    <property type="match status" value="1"/>
</dbReference>
<organism evidence="10 11">
    <name type="scientific">Endosaccharibacter trunci</name>
    <dbReference type="NCBI Taxonomy" id="2812733"/>
    <lineage>
        <taxon>Bacteria</taxon>
        <taxon>Pseudomonadati</taxon>
        <taxon>Pseudomonadota</taxon>
        <taxon>Alphaproteobacteria</taxon>
        <taxon>Acetobacterales</taxon>
        <taxon>Acetobacteraceae</taxon>
        <taxon>Endosaccharibacter</taxon>
    </lineage>
</organism>
<feature type="domain" description="Peptidase M20 dimerisation" evidence="9">
    <location>
        <begin position="212"/>
        <end position="313"/>
    </location>
</feature>
<dbReference type="EC" id="3.4.11.4" evidence="8"/>
<evidence type="ECO:0000256" key="6">
    <source>
        <dbReference type="ARBA" id="ARBA00022833"/>
    </source>
</evidence>
<keyword evidence="11" id="KW-1185">Reference proteome</keyword>
<keyword evidence="4" id="KW-0479">Metal-binding</keyword>
<accession>A0ABT1W8U8</accession>
<evidence type="ECO:0000256" key="8">
    <source>
        <dbReference type="NCBIfam" id="TIGR01882"/>
    </source>
</evidence>
<dbReference type="PIRSF" id="PIRSF037215">
    <property type="entry name" value="Peptidase_M20B"/>
    <property type="match status" value="1"/>
</dbReference>
<dbReference type="InterPro" id="IPR001261">
    <property type="entry name" value="ArgE/DapE_CS"/>
</dbReference>
<evidence type="ECO:0000256" key="5">
    <source>
        <dbReference type="ARBA" id="ARBA00022801"/>
    </source>
</evidence>
<dbReference type="NCBIfam" id="NF003976">
    <property type="entry name" value="PRK05469.1"/>
    <property type="match status" value="1"/>
</dbReference>
<dbReference type="PROSITE" id="PS00759">
    <property type="entry name" value="ARGE_DAPE_CPG2_2"/>
    <property type="match status" value="1"/>
</dbReference>
<evidence type="ECO:0000256" key="1">
    <source>
        <dbReference type="ARBA" id="ARBA00001947"/>
    </source>
</evidence>
<dbReference type="PANTHER" id="PTHR42994:SF1">
    <property type="entry name" value="PEPTIDASE T"/>
    <property type="match status" value="1"/>
</dbReference>
<keyword evidence="3" id="KW-0645">Protease</keyword>
<gene>
    <name evidence="10" type="primary">pepT</name>
    <name evidence="10" type="ORF">NFI95_12790</name>
</gene>
<dbReference type="Pfam" id="PF01546">
    <property type="entry name" value="Peptidase_M20"/>
    <property type="match status" value="1"/>
</dbReference>
<dbReference type="Proteomes" id="UP001524587">
    <property type="component" value="Unassembled WGS sequence"/>
</dbReference>
<dbReference type="Gene3D" id="3.30.70.360">
    <property type="match status" value="1"/>
</dbReference>
<dbReference type="SUPFAM" id="SSF53187">
    <property type="entry name" value="Zn-dependent exopeptidases"/>
    <property type="match status" value="1"/>
</dbReference>